<feature type="region of interest" description="Disordered" evidence="5">
    <location>
        <begin position="1232"/>
        <end position="1257"/>
    </location>
</feature>
<evidence type="ECO:0000313" key="7">
    <source>
        <dbReference type="Proteomes" id="UP000504635"/>
    </source>
</evidence>
<feature type="region of interest" description="Disordered" evidence="5">
    <location>
        <begin position="578"/>
        <end position="597"/>
    </location>
</feature>
<evidence type="ECO:0000256" key="2">
    <source>
        <dbReference type="ARBA" id="ARBA00004399"/>
    </source>
</evidence>
<evidence type="ECO:0000313" key="8">
    <source>
        <dbReference type="RefSeq" id="XP_030764439.1"/>
    </source>
</evidence>
<dbReference type="Proteomes" id="UP000504635">
    <property type="component" value="Unplaced"/>
</dbReference>
<keyword evidence="3" id="KW-0813">Transport</keyword>
<dbReference type="OrthoDB" id="10258608at2759"/>
<dbReference type="PROSITE" id="PS50190">
    <property type="entry name" value="SEC7"/>
    <property type="match status" value="1"/>
</dbReference>
<feature type="domain" description="SEC7" evidence="6">
    <location>
        <begin position="623"/>
        <end position="813"/>
    </location>
</feature>
<dbReference type="GeneID" id="115888745"/>
<gene>
    <name evidence="8" type="primary">LOC115888745</name>
</gene>
<keyword evidence="4" id="KW-0333">Golgi apparatus</keyword>
<dbReference type="GO" id="GO:0016197">
    <property type="term" value="P:endosomal transport"/>
    <property type="evidence" value="ECO:0007669"/>
    <property type="project" value="UniProtKB-ARBA"/>
</dbReference>
<dbReference type="InterPro" id="IPR023394">
    <property type="entry name" value="Sec7_C_sf"/>
</dbReference>
<dbReference type="CTD" id="36337"/>
<dbReference type="InParanoid" id="A0A6J2YMJ6"/>
<dbReference type="Pfam" id="PF01369">
    <property type="entry name" value="Sec7"/>
    <property type="match status" value="1"/>
</dbReference>
<dbReference type="SMART" id="SM00222">
    <property type="entry name" value="Sec7"/>
    <property type="match status" value="1"/>
</dbReference>
<dbReference type="InterPro" id="IPR035999">
    <property type="entry name" value="Sec7_dom_sf"/>
</dbReference>
<proteinExistence type="predicted"/>
<feature type="compositionally biased region" description="Basic residues" evidence="5">
    <location>
        <begin position="226"/>
        <end position="237"/>
    </location>
</feature>
<dbReference type="Gene3D" id="1.10.1000.11">
    <property type="entry name" value="Arf Nucleotide-binding Site Opener,domain 2"/>
    <property type="match status" value="1"/>
</dbReference>
<feature type="compositionally biased region" description="Polar residues" evidence="5">
    <location>
        <begin position="334"/>
        <end position="353"/>
    </location>
</feature>
<dbReference type="RefSeq" id="XP_030764439.1">
    <property type="nucleotide sequence ID" value="XM_030908579.1"/>
</dbReference>
<dbReference type="GO" id="GO:0005794">
    <property type="term" value="C:Golgi apparatus"/>
    <property type="evidence" value="ECO:0007669"/>
    <property type="project" value="UniProtKB-SubCell"/>
</dbReference>
<evidence type="ECO:0000256" key="1">
    <source>
        <dbReference type="ARBA" id="ARBA00004222"/>
    </source>
</evidence>
<keyword evidence="7" id="KW-1185">Reference proteome</keyword>
<dbReference type="KEGG" id="soy:115888745"/>
<evidence type="ECO:0000259" key="6">
    <source>
        <dbReference type="PROSITE" id="PS50190"/>
    </source>
</evidence>
<dbReference type="CDD" id="cd00171">
    <property type="entry name" value="Sec7"/>
    <property type="match status" value="1"/>
</dbReference>
<feature type="region of interest" description="Disordered" evidence="5">
    <location>
        <begin position="221"/>
        <end position="246"/>
    </location>
</feature>
<comment type="subcellular location">
    <subcellularLocation>
        <location evidence="2">Endoplasmic reticulum-Golgi intermediate compartment</location>
    </subcellularLocation>
    <subcellularLocation>
        <location evidence="1">Golgi apparatus</location>
        <location evidence="1">cis-Golgi network</location>
    </subcellularLocation>
</comment>
<dbReference type="GO" id="GO:0005793">
    <property type="term" value="C:endoplasmic reticulum-Golgi intermediate compartment"/>
    <property type="evidence" value="ECO:0007669"/>
    <property type="project" value="UniProtKB-SubCell"/>
</dbReference>
<organism evidence="7 8">
    <name type="scientific">Sitophilus oryzae</name>
    <name type="common">Rice weevil</name>
    <name type="synonym">Curculio oryzae</name>
    <dbReference type="NCBI Taxonomy" id="7048"/>
    <lineage>
        <taxon>Eukaryota</taxon>
        <taxon>Metazoa</taxon>
        <taxon>Ecdysozoa</taxon>
        <taxon>Arthropoda</taxon>
        <taxon>Hexapoda</taxon>
        <taxon>Insecta</taxon>
        <taxon>Pterygota</taxon>
        <taxon>Neoptera</taxon>
        <taxon>Endopterygota</taxon>
        <taxon>Coleoptera</taxon>
        <taxon>Polyphaga</taxon>
        <taxon>Cucujiformia</taxon>
        <taxon>Curculionidae</taxon>
        <taxon>Dryophthorinae</taxon>
        <taxon>Sitophilus</taxon>
    </lineage>
</organism>
<name>A0A6J2YMJ6_SITOR</name>
<evidence type="ECO:0000256" key="3">
    <source>
        <dbReference type="ARBA" id="ARBA00022448"/>
    </source>
</evidence>
<dbReference type="InterPro" id="IPR000904">
    <property type="entry name" value="Sec7_dom"/>
</dbReference>
<dbReference type="SUPFAM" id="SSF48425">
    <property type="entry name" value="Sec7 domain"/>
    <property type="match status" value="1"/>
</dbReference>
<dbReference type="InterPro" id="IPR056604">
    <property type="entry name" value="GBF1-like_TPR"/>
</dbReference>
<dbReference type="InterPro" id="IPR032691">
    <property type="entry name" value="Mon2/Sec7/BIG1-like_HUS"/>
</dbReference>
<dbReference type="Gene3D" id="1.10.220.20">
    <property type="match status" value="1"/>
</dbReference>
<dbReference type="Pfam" id="PF12783">
    <property type="entry name" value="Sec7-like_HUS"/>
    <property type="match status" value="1"/>
</dbReference>
<feature type="region of interest" description="Disordered" evidence="5">
    <location>
        <begin position="334"/>
        <end position="355"/>
    </location>
</feature>
<evidence type="ECO:0000256" key="5">
    <source>
        <dbReference type="SAM" id="MobiDB-lite"/>
    </source>
</evidence>
<accession>A0A6J2YMJ6</accession>
<reference evidence="8" key="1">
    <citation type="submission" date="2025-08" db="UniProtKB">
        <authorList>
            <consortium name="RefSeq"/>
        </authorList>
    </citation>
    <scope>IDENTIFICATION</scope>
    <source>
        <tissue evidence="8">Gonads</tissue>
    </source>
</reference>
<protein>
    <submittedName>
        <fullName evidence="8">Golgi-specific brefeldin A-resistance guanine nucleotide exchange factor 1 isoform X1</fullName>
    </submittedName>
</protein>
<feature type="region of interest" description="Disordered" evidence="5">
    <location>
        <begin position="1368"/>
        <end position="1419"/>
    </location>
</feature>
<dbReference type="Pfam" id="PF23325">
    <property type="entry name" value="TPR_28"/>
    <property type="match status" value="1"/>
</dbReference>
<dbReference type="GO" id="GO:0005085">
    <property type="term" value="F:guanyl-nucleotide exchange factor activity"/>
    <property type="evidence" value="ECO:0007669"/>
    <property type="project" value="InterPro"/>
</dbReference>
<evidence type="ECO:0000256" key="4">
    <source>
        <dbReference type="ARBA" id="ARBA00023034"/>
    </source>
</evidence>
<sequence length="1926" mass="216982">MALPGNGIFVVKGEMTILMAAMKRGTRWSSHSYLDEELDLLMKSFQELKELLSRIDDLRLIEPEVFLTPFLEVIRSEDTTGPVTSLALAAVNKFLSYGLIDPTHSSVPQTVHNIADAVTHARFVGTDQSSDGVVLMRILQVLRTLTLTPEGAMLTNESLCEIMLSCFRICFETRIHELLKKTAEYYLKDMVQLVFMRLPQFSDDVRSLSIKNLKMRAGTGVEQTKLKKKSRHSFRKKSQTEDRDAVEENLSISRSVSVETNSLNNVDNVVDVQNHLISTDAALEGNEQENIENISIESDKIQTENEEVTGEQPEINEVKNSESVSVNLETVQKQVSDSPESLNVPDQSVNSSDSNKEYVNQRGIRFTPQMIQPDDLVLIPYGLACVRELLRFLISLCNPNDKQNNEVMIHLGLTLLTVAFEVGADSIGKHAALLSLVKDDLCRNLFSLLNSERISIFAADLQVSFLMFESLRTNLKFQMEKYLTKLIEIVVSENQKVTYEHKEIALDNILQLWRIPGFVNELYLNYDCDMYCTNLYEDLTKLLAKNAYSASNGVWHTHLLSLDALLTVIEGIEMHCSDSKSSQDLPHSKKSTSESNETIESIGNIIGKHNRVKYSESVPPLDDLLAKKSIKKWLPQGTEHFNIKPKKGIQFFQEHGVLKSDSDNQEIALFLRENPALDKKMIGEYISNRNNLHILDAFVKTFSFTGVRIDEALRSFLETFRLPGEAPTISLILEQFAEHWHKSNGEPFADVDSAFTLAYAVIMLNVDQHNENAKKQTIPMTPLAFKKNLKGVNGGDDFDEQMLDEIYNTIKNDEIVMPAEQTGLVRENYLWKVLLRKGASKEGVYLHIPQGTYDSELFKLIYGPVVTALCAVYEKSEDSGIFKRIMLGFEKCAFVAAHFNMTENLDTLILSLCKYTVFFNQKRQNNIAISFGSNQKAQLALKTVFSLVHLHGDNIRDSWKHIFDLILALYSNNLLPKSYIEAEDFIDPSGRIVLSYKEIENLQKQDTSLLSSLYSYMVSAENLSKVPSPEEQQYIAIAKECLKDCNLDQLITDSKFLHEEALLELAKALIELSRGPDGQRSVEYGYNESETVFFMELLFKIVIQNRDRVMTVWQPVRDHIYTLMMNASLFDYQFLLERSVIGLLRIAIRLMRNEDMCPIVIQSLRMLLLLKGTTLCRISKQISFGLYELLKTSAQNIHTTTDWTIIFTLLECVGAGAQPPKPIVDDGVSHVDPGTKSEGENQINSDDESIVSDRGYTSDTELTKAARTNQRAPSPILVPNSPIGTPNTGGWILVGNEGEIQPVIGRTVPPTQYGIALERNLGAHSPTSLIKCCESLAFLVRDVAHITPYNFDICVHCIRTFVEASLQESKKSGKKSSTGKTRETRTRRKLTNRRKSENAKSRSPTASSPEEEDDSSDSEIPSGYHHLLLDLMHTLHTRTAQIFKWWAEEGGEIAQETSLWTQGWCPLLQGIARMCCDRREQVRISAIAFLQRALLVHDLQTLTGPEWEQCFHRVLFPLLNYLLQPVSPKGPVAMAEFRNRAATVLSKVFLHHLTPLLSLPTFPNLWTNILDFMEKYMHADKSDILYEAIPELLKNMLLVMHSAKVFDDADGKNQLWRVTWEKIDKFLPNLREELFKESIQEHHVQEEKPPQNVFYSAPVNSVQHSIENLTRSSIILQPPISQQQVSSHLFAHLGQMVSTPIGSNQQHETLHTTTPTTSMLPPSQNLVTPSVVQTTKSLMQPTLQPGLPYMPNLLTNMGGIPSPQVALPQDQHTFPVLYNAPTVIPSTTATEVQPLSLYAEYMGNPYNIQTNESRDGQPIQRSSEEAITLQNSSNIEPVSSQNHEMPILVGTVSHETVMSTTQSVGFDSDIHMQPTNFFQSSNYFDTTSNIPAGSEILFGVNKNYVDNATTAITETSSVSAEMSSNI</sequence>
<dbReference type="PANTHER" id="PTHR10663:SF388">
    <property type="entry name" value="GOLGI-SPECIFIC BREFELDIN A-RESISTANCE GUANINE NUCLEOTIDE EXCHANGE FACTOR 1"/>
    <property type="match status" value="1"/>
</dbReference>
<dbReference type="PANTHER" id="PTHR10663">
    <property type="entry name" value="GUANYL-NUCLEOTIDE EXCHANGE FACTOR"/>
    <property type="match status" value="1"/>
</dbReference>
<dbReference type="GO" id="GO:0010256">
    <property type="term" value="P:endomembrane system organization"/>
    <property type="evidence" value="ECO:0007669"/>
    <property type="project" value="UniProtKB-ARBA"/>
</dbReference>
<dbReference type="FunFam" id="1.10.1000.11:FF:000007">
    <property type="entry name" value="Golgi-specific brefeldin A-resistance guanine nucleotide exchange factor 1"/>
    <property type="match status" value="1"/>
</dbReference>
<dbReference type="FunCoup" id="A0A6J2YMJ6">
    <property type="interactions" value="2156"/>
</dbReference>
<dbReference type="GO" id="GO:0032012">
    <property type="term" value="P:regulation of ARF protein signal transduction"/>
    <property type="evidence" value="ECO:0007669"/>
    <property type="project" value="InterPro"/>
</dbReference>